<dbReference type="PANTHER" id="PTHR32305:SF17">
    <property type="entry name" value="TRNA NUCLEASE WAPA"/>
    <property type="match status" value="1"/>
</dbReference>
<dbReference type="Proteomes" id="UP001144036">
    <property type="component" value="Unassembled WGS sequence"/>
</dbReference>
<protein>
    <recommendedName>
        <fullName evidence="3">Teneurin-like YD-shell domain-containing protein</fullName>
    </recommendedName>
</protein>
<feature type="domain" description="Teneurin-like YD-shell" evidence="3">
    <location>
        <begin position="804"/>
        <end position="1099"/>
    </location>
</feature>
<feature type="region of interest" description="Disordered" evidence="2">
    <location>
        <begin position="18"/>
        <end position="38"/>
    </location>
</feature>
<evidence type="ECO:0000313" key="4">
    <source>
        <dbReference type="EMBL" id="MDA0638680.1"/>
    </source>
</evidence>
<feature type="compositionally biased region" description="Basic and acidic residues" evidence="2">
    <location>
        <begin position="21"/>
        <end position="38"/>
    </location>
</feature>
<dbReference type="EMBL" id="JAPNNL010000270">
    <property type="protein sequence ID" value="MDA0638680.1"/>
    <property type="molecule type" value="Genomic_DNA"/>
</dbReference>
<feature type="region of interest" description="Disordered" evidence="2">
    <location>
        <begin position="1132"/>
        <end position="1158"/>
    </location>
</feature>
<dbReference type="Pfam" id="PF05593">
    <property type="entry name" value="RHS_repeat"/>
    <property type="match status" value="7"/>
</dbReference>
<dbReference type="InterPro" id="IPR006530">
    <property type="entry name" value="YD"/>
</dbReference>
<dbReference type="PANTHER" id="PTHR32305">
    <property type="match status" value="1"/>
</dbReference>
<dbReference type="NCBIfam" id="TIGR03696">
    <property type="entry name" value="Rhs_assc_core"/>
    <property type="match status" value="1"/>
</dbReference>
<proteinExistence type="predicted"/>
<evidence type="ECO:0000313" key="5">
    <source>
        <dbReference type="Proteomes" id="UP001144036"/>
    </source>
</evidence>
<organism evidence="4 5">
    <name type="scientific">Nonomuraea corallina</name>
    <dbReference type="NCBI Taxonomy" id="2989783"/>
    <lineage>
        <taxon>Bacteria</taxon>
        <taxon>Bacillati</taxon>
        <taxon>Actinomycetota</taxon>
        <taxon>Actinomycetes</taxon>
        <taxon>Streptosporangiales</taxon>
        <taxon>Streptosporangiaceae</taxon>
        <taxon>Nonomuraea</taxon>
    </lineage>
</organism>
<dbReference type="InterPro" id="IPR031325">
    <property type="entry name" value="RHS_repeat"/>
</dbReference>
<dbReference type="NCBIfam" id="TIGR01643">
    <property type="entry name" value="YD_repeat_2x"/>
    <property type="match status" value="8"/>
</dbReference>
<dbReference type="Pfam" id="PF25023">
    <property type="entry name" value="TEN_YD-shell"/>
    <property type="match status" value="1"/>
</dbReference>
<keyword evidence="1" id="KW-0677">Repeat</keyword>
<keyword evidence="5" id="KW-1185">Reference proteome</keyword>
<sequence length="1425" mass="153058">MTNEITDVTHTAQIRYTYDPDGNKLSETVADRTGGDPDRTTTYTYDAHGNGETSTGPEGGVARSTWNNLGLVDTITDEMGSIFGHTYTKRGELATRTLKNWTGSPVNPKPATEIVLESRSYDAGGRLAATTDAMGRKTSYTYFNDNRLSQVIADDVKLNGSTTPRDVILEANTYDAAGNLTRKVTGGGVTRADYEYDAAGRLASTTLDPSSLNRRTVFEYDANDNTTKETRTGAGSTRQEIISYAYNAAGVKTRQTVENGNQDLITTWTVDDRGLVTAVTDPRGNTDGATAADFTVDNRYDALGRLIEAKAPAVQIEKAGTEAASARPIVRSGYDTSGNQTHQVDAEGRTVTTAYDKDGRVVTVKSPAYTPPGGTALTPQITHQYDPAGRLTKTTDPRGHDTTFEYDALGNLVRTTDPGPSGPGGVSVAEYNLVGEQMAAVDPTGARIQATYDDLGRKITETEIERRPTNAAFTTTYTYNDAGILTKAVAPGNKTTSFVVNAAGEVTSTTDPANNTTTNTYDLAGRLLQVRDATLNATATSYDLAGRPIEVKDLNSSGTTLRTVGLGYDPAGNVISETSAEQHTIRHAYDALNRLTSLTEPVKANEEIVTRFGYDASGARTRLIDGRGNTTWTAYNSLGLVERVIEPATTQHPSEADRTWTYGYDQAGNNTTILQPGGVRIDRTYDHLGRLTQESGAGGGAATAERTFGYDPADRLTTAGDYTLEYNDRGLLTKMASPSGQPITMAYDANGNLTQRVDAAGTANFTWDNANRAATATDPVTGRTWTYGYDKANRVTSLTSANPVNTHSISYDNMGRATSQTLKSGSGSELAKITYGWDLDDNLTTKTTSGLAGSGMNTYGYDHANRLTSWTAPNGTTTAYEWDAAGNKMFTYDERNRLTSGDGTDYTYTPRGTLASESKNGVTTQLTFDAFDRLIADRENLYSYDAFDRVTRRISGTTSQIFAYAGPGNDLAAISVNGSVQAKYARDSFGALLGLQEDANPAVAAFNDLHGDLVGTFTGTALVSSTAYDPFGEISAETGQKASLGYQSEYTDPDTGKVNMHARWYQPGTGTFTSRDTATLDPSPSVQSNRYTYANASPVNNADWKGNAAERLCSIILQAKNGSCGRLNANADEQPSRGRASSWAHAAGGQVSKGPDHPVYREREFEGSDLADSTTNEGLACHAKYGAGWCVGAWRVSKKVAVFAYDMLPDGRDEQKRSAIRHFIWQVMLTVQWGPGFAEDAAANHEKYSKQDSPGDTKADLAINAMARQYGVKHKKKLQKMISNYGFDQVMQHLYGIAEKNLCDKDYGDGGFSCENEPANKPGAFGSMPILTEKDLKQAEIDLACMTGPCTGSTGGWASNFFYYSFAIGLDFGYPAPSGAAPSGGQIVGATFQRGVRLDVAAEIHFARLENGSYEVVGAVASFGW</sequence>
<reference evidence="4" key="1">
    <citation type="submission" date="2022-11" db="EMBL/GenBank/DDBJ databases">
        <title>Nonomuraea corallina sp. nov., a new species of the genus Nonomuraea isolated from sea side sediment in Thai sea.</title>
        <authorList>
            <person name="Ngamcharungchit C."/>
            <person name="Matsumoto A."/>
            <person name="Suriyachadkun C."/>
            <person name="Panbangred W."/>
            <person name="Inahashi Y."/>
            <person name="Intra B."/>
        </authorList>
    </citation>
    <scope>NUCLEOTIDE SEQUENCE</scope>
    <source>
        <strain evidence="4">MCN248</strain>
    </source>
</reference>
<gene>
    <name evidence="4" type="ORF">OUY22_35170</name>
</gene>
<evidence type="ECO:0000256" key="2">
    <source>
        <dbReference type="SAM" id="MobiDB-lite"/>
    </source>
</evidence>
<dbReference type="InterPro" id="IPR056823">
    <property type="entry name" value="TEN-like_YD-shell"/>
</dbReference>
<name>A0ABT4SNN1_9ACTN</name>
<accession>A0ABT4SNN1</accession>
<dbReference type="RefSeq" id="WP_270159628.1">
    <property type="nucleotide sequence ID" value="NZ_JAPNNL010000270.1"/>
</dbReference>
<evidence type="ECO:0000256" key="1">
    <source>
        <dbReference type="ARBA" id="ARBA00022737"/>
    </source>
</evidence>
<evidence type="ECO:0000259" key="3">
    <source>
        <dbReference type="Pfam" id="PF25023"/>
    </source>
</evidence>
<comment type="caution">
    <text evidence="4">The sequence shown here is derived from an EMBL/GenBank/DDBJ whole genome shotgun (WGS) entry which is preliminary data.</text>
</comment>
<dbReference type="Gene3D" id="2.180.10.10">
    <property type="entry name" value="RHS repeat-associated core"/>
    <property type="match status" value="3"/>
</dbReference>
<dbReference type="InterPro" id="IPR022385">
    <property type="entry name" value="Rhs_assc_core"/>
</dbReference>
<dbReference type="InterPro" id="IPR050708">
    <property type="entry name" value="T6SS_VgrG/RHS"/>
</dbReference>